<sequence length="216" mass="23922">MTNTWQHQLRHYATLVLGILIMAMSIALAKIATLGTSPISSVPNVLSIITPLTIGQNTMIFMTLVVVLEAIVLGRDFSWRNVLQLVPTIIFSALIDFFMTVFSFLTPQTYWAKAILTLISTVCLAWGVFFEVNSRAIVMAGEGIAAALAFRFHQPFAKMKVRTDITMVVMAIGLAFIFSHRLIGVREGTLVAAILTGRIIGWIEAHFSGLQNWLQH</sequence>
<dbReference type="AlphaFoldDB" id="A0A0R1GFK0"/>
<dbReference type="PATRIC" id="fig|1423726.3.peg.1577"/>
<feature type="transmembrane region" description="Helical" evidence="1">
    <location>
        <begin position="54"/>
        <end position="73"/>
    </location>
</feature>
<keyword evidence="1" id="KW-0812">Transmembrane</keyword>
<protein>
    <submittedName>
        <fullName evidence="2">Integral membrane protein</fullName>
    </submittedName>
</protein>
<keyword evidence="1" id="KW-1133">Transmembrane helix</keyword>
<comment type="caution">
    <text evidence="2">The sequence shown here is derived from an EMBL/GenBank/DDBJ whole genome shotgun (WGS) entry which is preliminary data.</text>
</comment>
<dbReference type="Pfam" id="PF19700">
    <property type="entry name" value="DUF6198"/>
    <property type="match status" value="1"/>
</dbReference>
<keyword evidence="3" id="KW-1185">Reference proteome</keyword>
<keyword evidence="1" id="KW-0472">Membrane</keyword>
<organism evidence="2 3">
    <name type="scientific">Loigolactobacillus bifermentans DSM 20003</name>
    <dbReference type="NCBI Taxonomy" id="1423726"/>
    <lineage>
        <taxon>Bacteria</taxon>
        <taxon>Bacillati</taxon>
        <taxon>Bacillota</taxon>
        <taxon>Bacilli</taxon>
        <taxon>Lactobacillales</taxon>
        <taxon>Lactobacillaceae</taxon>
        <taxon>Loigolactobacillus</taxon>
    </lineage>
</organism>
<accession>A0A0R1GFK0</accession>
<dbReference type="EMBL" id="AZDA01000128">
    <property type="protein sequence ID" value="KRK32988.1"/>
    <property type="molecule type" value="Genomic_DNA"/>
</dbReference>
<dbReference type="RefSeq" id="WP_235807525.1">
    <property type="nucleotide sequence ID" value="NZ_AZDA01000128.1"/>
</dbReference>
<evidence type="ECO:0000313" key="2">
    <source>
        <dbReference type="EMBL" id="KRK32988.1"/>
    </source>
</evidence>
<dbReference type="PANTHER" id="PTHR40078:SF1">
    <property type="entry name" value="INTEGRAL MEMBRANE PROTEIN"/>
    <property type="match status" value="1"/>
</dbReference>
<reference evidence="2 3" key="1">
    <citation type="journal article" date="2015" name="Genome Announc.">
        <title>Expanding the biotechnology potential of lactobacilli through comparative genomics of 213 strains and associated genera.</title>
        <authorList>
            <person name="Sun Z."/>
            <person name="Harris H.M."/>
            <person name="McCann A."/>
            <person name="Guo C."/>
            <person name="Argimon S."/>
            <person name="Zhang W."/>
            <person name="Yang X."/>
            <person name="Jeffery I.B."/>
            <person name="Cooney J.C."/>
            <person name="Kagawa T.F."/>
            <person name="Liu W."/>
            <person name="Song Y."/>
            <person name="Salvetti E."/>
            <person name="Wrobel A."/>
            <person name="Rasinkangas P."/>
            <person name="Parkhill J."/>
            <person name="Rea M.C."/>
            <person name="O'Sullivan O."/>
            <person name="Ritari J."/>
            <person name="Douillard F.P."/>
            <person name="Paul Ross R."/>
            <person name="Yang R."/>
            <person name="Briner A.E."/>
            <person name="Felis G.E."/>
            <person name="de Vos W.M."/>
            <person name="Barrangou R."/>
            <person name="Klaenhammer T.R."/>
            <person name="Caufield P.W."/>
            <person name="Cui Y."/>
            <person name="Zhang H."/>
            <person name="O'Toole P.W."/>
        </authorList>
    </citation>
    <scope>NUCLEOTIDE SEQUENCE [LARGE SCALE GENOMIC DNA]</scope>
    <source>
        <strain evidence="2 3">DSM 20003</strain>
    </source>
</reference>
<evidence type="ECO:0000313" key="3">
    <source>
        <dbReference type="Proteomes" id="UP000051461"/>
    </source>
</evidence>
<feature type="transmembrane region" description="Helical" evidence="1">
    <location>
        <begin position="85"/>
        <end position="104"/>
    </location>
</feature>
<dbReference type="InterPro" id="IPR038750">
    <property type="entry name" value="YczE/YyaS-like"/>
</dbReference>
<feature type="transmembrane region" description="Helical" evidence="1">
    <location>
        <begin position="110"/>
        <end position="129"/>
    </location>
</feature>
<name>A0A0R1GFK0_9LACO</name>
<evidence type="ECO:0000256" key="1">
    <source>
        <dbReference type="SAM" id="Phobius"/>
    </source>
</evidence>
<dbReference type="PANTHER" id="PTHR40078">
    <property type="entry name" value="INTEGRAL MEMBRANE PROTEIN-RELATED"/>
    <property type="match status" value="1"/>
</dbReference>
<gene>
    <name evidence="2" type="ORF">FC07_GL001523</name>
</gene>
<feature type="transmembrane region" description="Helical" evidence="1">
    <location>
        <begin position="165"/>
        <end position="183"/>
    </location>
</feature>
<feature type="transmembrane region" description="Helical" evidence="1">
    <location>
        <begin position="12"/>
        <end position="34"/>
    </location>
</feature>
<dbReference type="Proteomes" id="UP000051461">
    <property type="component" value="Unassembled WGS sequence"/>
</dbReference>
<proteinExistence type="predicted"/>
<dbReference type="STRING" id="1423726.FC07_GL001523"/>